<evidence type="ECO:0000256" key="1">
    <source>
        <dbReference type="SAM" id="MobiDB-lite"/>
    </source>
</evidence>
<proteinExistence type="predicted"/>
<organism evidence="3 4">
    <name type="scientific">Halanaerobium saccharolyticum</name>
    <dbReference type="NCBI Taxonomy" id="43595"/>
    <lineage>
        <taxon>Bacteria</taxon>
        <taxon>Bacillati</taxon>
        <taxon>Bacillota</taxon>
        <taxon>Clostridia</taxon>
        <taxon>Halanaerobiales</taxon>
        <taxon>Halanaerobiaceae</taxon>
        <taxon>Halanaerobium</taxon>
    </lineage>
</organism>
<gene>
    <name evidence="3" type="ORF">C8C76_101118</name>
</gene>
<feature type="chain" id="PRO_5015538641" evidence="2">
    <location>
        <begin position="26"/>
        <end position="712"/>
    </location>
</feature>
<feature type="signal peptide" evidence="2">
    <location>
        <begin position="1"/>
        <end position="25"/>
    </location>
</feature>
<evidence type="ECO:0000313" key="3">
    <source>
        <dbReference type="EMBL" id="PTW03477.1"/>
    </source>
</evidence>
<protein>
    <submittedName>
        <fullName evidence="3">Uncharacterized protein</fullName>
    </submittedName>
</protein>
<reference evidence="3 4" key="1">
    <citation type="submission" date="2018-04" db="EMBL/GenBank/DDBJ databases">
        <title>Subsurface microbial communities from deep shales in Ohio and West Virginia, USA.</title>
        <authorList>
            <person name="Wrighton K."/>
        </authorList>
    </citation>
    <scope>NUCLEOTIDE SEQUENCE [LARGE SCALE GENOMIC DNA]</scope>
    <source>
        <strain evidence="3 4">WC1</strain>
    </source>
</reference>
<dbReference type="EMBL" id="QAXS01000001">
    <property type="protein sequence ID" value="PTW03477.1"/>
    <property type="molecule type" value="Genomic_DNA"/>
</dbReference>
<name>A0A2T5RT02_9FIRM</name>
<feature type="compositionally biased region" description="Polar residues" evidence="1">
    <location>
        <begin position="36"/>
        <end position="48"/>
    </location>
</feature>
<dbReference type="RefSeq" id="WP_108137635.1">
    <property type="nucleotide sequence ID" value="NZ_QAXS01000001.1"/>
</dbReference>
<accession>A0A2T5RT02</accession>
<feature type="region of interest" description="Disordered" evidence="1">
    <location>
        <begin position="29"/>
        <end position="48"/>
    </location>
</feature>
<evidence type="ECO:0000313" key="4">
    <source>
        <dbReference type="Proteomes" id="UP000244089"/>
    </source>
</evidence>
<evidence type="ECO:0000256" key="2">
    <source>
        <dbReference type="SAM" id="SignalP"/>
    </source>
</evidence>
<dbReference type="Proteomes" id="UP000244089">
    <property type="component" value="Unassembled WGS sequence"/>
</dbReference>
<sequence length="712" mass="80465">MKKRKVFYFLAMVLFVSLLITGCSSDGSLPGDDDQSPATQQVTLSGTVQPPGGTVKVSSVNSLSNEGEFIGIARNFDTGKIIAESVEVGTDNSYSVQVEKGSNVVISFTRDDGLYLSTFVPEVDGLDSEGLANANPESTIITLLIEEKKKSGSEVKLTSKDVGELRTNVLDKGLVPENEEDFKKIFEINENNERQISEESKAVFTEIDADLENTIETNKSDAVKAKEMISFVRNAGVFADKSFKKQDEILAENAEIIGENIEGFTAEFNENIKGLFTTDFIYNIPGQTDPKVYKLSELKDGSQMTDSEMREHFIEMMNMERWYWEITDSDGNEIYIFTDFPGKYDVDETTEIDKIDLNDIKFEYEINKDKSTNKFIGMIDINPDNQTPEKVIDIIDETTQTTTFELTIPEDNWMFIKGDYTGENYSAYLDISLEEDIRLNDISSDNNVINIDTVLDGEISLADSFKFHGRLVVDTEREFEDQFRKLWNSNELTSSEIYNNTTDIKYLEINAKGKFDTLLASNNTTVAADYINLVSRYNSQREELVLTEINMRTLFESPQTWWDGTLNVERFNGLKTVEETDFMGDIDFVGNVGYEGFENLTVSLDSSVSYDPKKETKEIINDYSYNEVNIKKGDKSITGFIETEGENGKALLTNQNNIEFSYVYTNGQLDPENSYIKDAEGKTLAKIREEDGIVKVYYYKDGSESGDFESLF</sequence>
<dbReference type="PROSITE" id="PS51257">
    <property type="entry name" value="PROKAR_LIPOPROTEIN"/>
    <property type="match status" value="1"/>
</dbReference>
<keyword evidence="2" id="KW-0732">Signal</keyword>
<comment type="caution">
    <text evidence="3">The sequence shown here is derived from an EMBL/GenBank/DDBJ whole genome shotgun (WGS) entry which is preliminary data.</text>
</comment>
<dbReference type="AlphaFoldDB" id="A0A2T5RT02"/>